<dbReference type="Pfam" id="PF00009">
    <property type="entry name" value="GTP_EFTU"/>
    <property type="match status" value="1"/>
</dbReference>
<keyword evidence="1" id="KW-0547">Nucleotide-binding</keyword>
<proteinExistence type="predicted"/>
<dbReference type="InterPro" id="IPR027417">
    <property type="entry name" value="P-loop_NTPase"/>
</dbReference>
<accession>A0A2K4Y3R6</accession>
<dbReference type="SUPFAM" id="SSF50447">
    <property type="entry name" value="Translation proteins"/>
    <property type="match status" value="1"/>
</dbReference>
<protein>
    <submittedName>
        <fullName evidence="5">Selenocysteine-specific translation elongation factor</fullName>
    </submittedName>
</protein>
<dbReference type="SUPFAM" id="SSF46785">
    <property type="entry name" value="Winged helix' DNA-binding domain"/>
    <property type="match status" value="1"/>
</dbReference>
<keyword evidence="6" id="KW-1185">Reference proteome</keyword>
<dbReference type="Pfam" id="PF09107">
    <property type="entry name" value="WHD_3rd_SelB"/>
    <property type="match status" value="1"/>
</dbReference>
<dbReference type="PANTHER" id="PTHR43721">
    <property type="entry name" value="ELONGATION FACTOR TU-RELATED"/>
    <property type="match status" value="1"/>
</dbReference>
<feature type="domain" description="Tr-type G" evidence="2">
    <location>
        <begin position="4"/>
        <end position="143"/>
    </location>
</feature>
<dbReference type="GO" id="GO:0003924">
    <property type="term" value="F:GTPase activity"/>
    <property type="evidence" value="ECO:0007669"/>
    <property type="project" value="InterPro"/>
</dbReference>
<dbReference type="GO" id="GO:0003723">
    <property type="term" value="F:RNA binding"/>
    <property type="evidence" value="ECO:0007669"/>
    <property type="project" value="InterPro"/>
</dbReference>
<dbReference type="GO" id="GO:0003746">
    <property type="term" value="F:translation elongation factor activity"/>
    <property type="evidence" value="ECO:0007669"/>
    <property type="project" value="UniProtKB-KW"/>
</dbReference>
<dbReference type="InterPro" id="IPR015191">
    <property type="entry name" value="SelB_WHD4"/>
</dbReference>
<evidence type="ECO:0000259" key="3">
    <source>
        <dbReference type="Pfam" id="PF09107"/>
    </source>
</evidence>
<evidence type="ECO:0000259" key="2">
    <source>
        <dbReference type="Pfam" id="PF00009"/>
    </source>
</evidence>
<keyword evidence="5" id="KW-0251">Elongation factor</keyword>
<feature type="domain" description="Selenocysteine-specific elongation factor beta-barrel" evidence="4">
    <location>
        <begin position="264"/>
        <end position="324"/>
    </location>
</feature>
<dbReference type="InterPro" id="IPR036390">
    <property type="entry name" value="WH_DNA-bd_sf"/>
</dbReference>
<dbReference type="Gene3D" id="2.40.30.10">
    <property type="entry name" value="Translation factors"/>
    <property type="match status" value="1"/>
</dbReference>
<keyword evidence="5" id="KW-0648">Protein biosynthesis</keyword>
<feature type="domain" description="Elongation factor SelB fourth winged-helix" evidence="3">
    <location>
        <begin position="523"/>
        <end position="566"/>
    </location>
</feature>
<sequence>MEPDRWEEERRRGLTIDLGFAWTTLPSGREVAFVDVPGHQRFLANTLAGLGPAPVVCFVVAADEGWRAQSSDHRDALAALGIRHGLIVVTRADRAPDRAPEVLAQARDELAGTGLRDAPGVVVSAVDGTGLTELRATLDRVLEQLPAPETTARVRLWVDRSFTITGAGTVVTGTLAAGTLARGDRLNLLDADRPQSVVIRGLQSRGEPYPRLGPVARVALNLRGVSRDVIQRGSALVTPGAWVSTGTLDIRRTTGGPMTDAAARLVVHVGTAAVPARLRPFDDDHGRLTLDRPLPLVLGDRLVLRDPGGQRVLGGAMVLDADPPVLRRRGDGTRRAAALSALDAAGDVGAEVARRGAVRESHLRRLGFVSSAIPESVRVLDDWWVHAATFQAWQQRLRAAVEELHARDSLAEGLSRGAARDLLALPDESLLDGVTRDAGLEQRGGHIRMPGARDDLGRAEAAVGELEARLRAEPFDAPEADDLSALQLSARELAAAERAGRVLRLRDGVVLLPSAPALAMRELARLAQPFTTSQARQALNTTRRVAIPLLEHLDARGWTRRLDAGHREVVR</sequence>
<dbReference type="GO" id="GO:0001514">
    <property type="term" value="P:selenocysteine incorporation"/>
    <property type="evidence" value="ECO:0007669"/>
    <property type="project" value="InterPro"/>
</dbReference>
<dbReference type="EMBL" id="FXEG02000001">
    <property type="protein sequence ID" value="SOX51430.1"/>
    <property type="molecule type" value="Genomic_DNA"/>
</dbReference>
<organism evidence="5 6">
    <name type="scientific">Mycobacterium ahvazicum</name>
    <dbReference type="NCBI Taxonomy" id="1964395"/>
    <lineage>
        <taxon>Bacteria</taxon>
        <taxon>Bacillati</taxon>
        <taxon>Actinomycetota</taxon>
        <taxon>Actinomycetes</taxon>
        <taxon>Mycobacteriales</taxon>
        <taxon>Mycobacteriaceae</taxon>
        <taxon>Mycobacterium</taxon>
        <taxon>Mycobacterium simiae complex</taxon>
    </lineage>
</organism>
<dbReference type="Proteomes" id="UP000236318">
    <property type="component" value="Unassembled WGS sequence"/>
</dbReference>
<dbReference type="SUPFAM" id="SSF52540">
    <property type="entry name" value="P-loop containing nucleoside triphosphate hydrolases"/>
    <property type="match status" value="1"/>
</dbReference>
<dbReference type="Gene3D" id="3.40.50.300">
    <property type="entry name" value="P-loop containing nucleotide triphosphate hydrolases"/>
    <property type="match status" value="1"/>
</dbReference>
<dbReference type="InterPro" id="IPR050055">
    <property type="entry name" value="EF-Tu_GTPase"/>
</dbReference>
<dbReference type="PANTHER" id="PTHR43721:SF11">
    <property type="entry name" value="SELENOCYSTEINE-SPECIFIC ELONGATION FACTOR"/>
    <property type="match status" value="1"/>
</dbReference>
<name>A0A2K4Y3R6_9MYCO</name>
<dbReference type="Pfam" id="PF25461">
    <property type="entry name" value="Beta-barrel_SelB"/>
    <property type="match status" value="1"/>
</dbReference>
<comment type="caution">
    <text evidence="5">The sequence shown here is derived from an EMBL/GenBank/DDBJ whole genome shotgun (WGS) entry which is preliminary data.</text>
</comment>
<keyword evidence="1" id="KW-0342">GTP-binding</keyword>
<evidence type="ECO:0000259" key="4">
    <source>
        <dbReference type="Pfam" id="PF25461"/>
    </source>
</evidence>
<dbReference type="AlphaFoldDB" id="A0A2K4Y3R6"/>
<dbReference type="GO" id="GO:0005737">
    <property type="term" value="C:cytoplasm"/>
    <property type="evidence" value="ECO:0007669"/>
    <property type="project" value="InterPro"/>
</dbReference>
<dbReference type="GO" id="GO:0005525">
    <property type="term" value="F:GTP binding"/>
    <property type="evidence" value="ECO:0007669"/>
    <property type="project" value="UniProtKB-KW"/>
</dbReference>
<dbReference type="InterPro" id="IPR036388">
    <property type="entry name" value="WH-like_DNA-bd_sf"/>
</dbReference>
<dbReference type="InterPro" id="IPR009000">
    <property type="entry name" value="Transl_B-barrel_sf"/>
</dbReference>
<gene>
    <name evidence="5" type="ORF">MAAFP003_91</name>
</gene>
<evidence type="ECO:0000256" key="1">
    <source>
        <dbReference type="ARBA" id="ARBA00023134"/>
    </source>
</evidence>
<dbReference type="Gene3D" id="1.10.10.2770">
    <property type="match status" value="1"/>
</dbReference>
<reference evidence="5" key="1">
    <citation type="submission" date="2018-01" db="EMBL/GenBank/DDBJ databases">
        <authorList>
            <consortium name="Urmite Genomes"/>
        </authorList>
    </citation>
    <scope>NUCLEOTIDE SEQUENCE [LARGE SCALE GENOMIC DNA]</scope>
    <source>
        <strain evidence="5">AFP003</strain>
    </source>
</reference>
<evidence type="ECO:0000313" key="6">
    <source>
        <dbReference type="Proteomes" id="UP000236318"/>
    </source>
</evidence>
<evidence type="ECO:0000313" key="5">
    <source>
        <dbReference type="EMBL" id="SOX51430.1"/>
    </source>
</evidence>
<dbReference type="Gene3D" id="1.10.10.10">
    <property type="entry name" value="Winged helix-like DNA-binding domain superfamily/Winged helix DNA-binding domain"/>
    <property type="match status" value="1"/>
</dbReference>
<dbReference type="InterPro" id="IPR000795">
    <property type="entry name" value="T_Tr_GTP-bd_dom"/>
</dbReference>
<dbReference type="InterPro" id="IPR057335">
    <property type="entry name" value="Beta-barrel_SelB"/>
</dbReference>